<organism evidence="2 3">
    <name type="scientific">Caerostris extrusa</name>
    <name type="common">Bark spider</name>
    <name type="synonym">Caerostris bankana</name>
    <dbReference type="NCBI Taxonomy" id="172846"/>
    <lineage>
        <taxon>Eukaryota</taxon>
        <taxon>Metazoa</taxon>
        <taxon>Ecdysozoa</taxon>
        <taxon>Arthropoda</taxon>
        <taxon>Chelicerata</taxon>
        <taxon>Arachnida</taxon>
        <taxon>Araneae</taxon>
        <taxon>Araneomorphae</taxon>
        <taxon>Entelegynae</taxon>
        <taxon>Araneoidea</taxon>
        <taxon>Araneidae</taxon>
        <taxon>Caerostris</taxon>
    </lineage>
</organism>
<evidence type="ECO:0000256" key="1">
    <source>
        <dbReference type="SAM" id="Phobius"/>
    </source>
</evidence>
<keyword evidence="1" id="KW-1133">Transmembrane helix</keyword>
<keyword evidence="3" id="KW-1185">Reference proteome</keyword>
<keyword evidence="1" id="KW-0812">Transmembrane</keyword>
<dbReference type="Proteomes" id="UP001054945">
    <property type="component" value="Unassembled WGS sequence"/>
</dbReference>
<reference evidence="2 3" key="1">
    <citation type="submission" date="2021-06" db="EMBL/GenBank/DDBJ databases">
        <title>Caerostris extrusa draft genome.</title>
        <authorList>
            <person name="Kono N."/>
            <person name="Arakawa K."/>
        </authorList>
    </citation>
    <scope>NUCLEOTIDE SEQUENCE [LARGE SCALE GENOMIC DNA]</scope>
</reference>
<keyword evidence="1" id="KW-0472">Membrane</keyword>
<gene>
    <name evidence="2" type="ORF">CEXT_389621</name>
</gene>
<comment type="caution">
    <text evidence="2">The sequence shown here is derived from an EMBL/GenBank/DDBJ whole genome shotgun (WGS) entry which is preliminary data.</text>
</comment>
<protein>
    <submittedName>
        <fullName evidence="2">Uncharacterized protein</fullName>
    </submittedName>
</protein>
<proteinExistence type="predicted"/>
<sequence>MKKILLVEICLCSQSTENIRTESNLDNYPCKCLNRYVKSEGFFVTLQCILLVITAVALDLRHFRLPEYDGLPCAIHAQPTKGLLTLLVMEEIQQLGGTLEICKTYGVMVLFCWEMASELHDI</sequence>
<accession>A0AAV4U630</accession>
<name>A0AAV4U630_CAEEX</name>
<dbReference type="AlphaFoldDB" id="A0AAV4U630"/>
<evidence type="ECO:0000313" key="3">
    <source>
        <dbReference type="Proteomes" id="UP001054945"/>
    </source>
</evidence>
<evidence type="ECO:0000313" key="2">
    <source>
        <dbReference type="EMBL" id="GIY53254.1"/>
    </source>
</evidence>
<feature type="transmembrane region" description="Helical" evidence="1">
    <location>
        <begin position="42"/>
        <end position="60"/>
    </location>
</feature>
<dbReference type="EMBL" id="BPLR01012339">
    <property type="protein sequence ID" value="GIY53254.1"/>
    <property type="molecule type" value="Genomic_DNA"/>
</dbReference>